<organism evidence="1 2">
    <name type="scientific">Sphingobium yanoikuyae</name>
    <name type="common">Sphingomonas yanoikuyae</name>
    <dbReference type="NCBI Taxonomy" id="13690"/>
    <lineage>
        <taxon>Bacteria</taxon>
        <taxon>Pseudomonadati</taxon>
        <taxon>Pseudomonadota</taxon>
        <taxon>Alphaproteobacteria</taxon>
        <taxon>Sphingomonadales</taxon>
        <taxon>Sphingomonadaceae</taxon>
        <taxon>Sphingobium</taxon>
    </lineage>
</organism>
<dbReference type="RefSeq" id="WP_063976831.1">
    <property type="nucleotide sequence ID" value="NZ_CAUUIR010000007.1"/>
</dbReference>
<evidence type="ECO:0000313" key="2">
    <source>
        <dbReference type="Proteomes" id="UP000077262"/>
    </source>
</evidence>
<evidence type="ECO:0008006" key="3">
    <source>
        <dbReference type="Google" id="ProtNLM"/>
    </source>
</evidence>
<dbReference type="Proteomes" id="UP000077262">
    <property type="component" value="Unassembled WGS sequence"/>
</dbReference>
<gene>
    <name evidence="1" type="ORF">AX777_11355</name>
</gene>
<reference evidence="1 2" key="1">
    <citation type="submission" date="2016-02" db="EMBL/GenBank/DDBJ databases">
        <authorList>
            <person name="Wen L."/>
            <person name="He K."/>
            <person name="Yang H."/>
        </authorList>
    </citation>
    <scope>NUCLEOTIDE SEQUENCE [LARGE SCALE GENOMIC DNA]</scope>
    <source>
        <strain evidence="1 2">CD09_2</strain>
    </source>
</reference>
<dbReference type="OrthoDB" id="7723136at2"/>
<evidence type="ECO:0000313" key="1">
    <source>
        <dbReference type="EMBL" id="OAH41275.1"/>
    </source>
</evidence>
<accession>A0A177JM15</accession>
<name>A0A177JM15_SPHYA</name>
<dbReference type="EMBL" id="LSTR01000057">
    <property type="protein sequence ID" value="OAH41275.1"/>
    <property type="molecule type" value="Genomic_DNA"/>
</dbReference>
<protein>
    <recommendedName>
        <fullName evidence="3">Helix-turn-helix domain-containing protein</fullName>
    </recommendedName>
</protein>
<proteinExistence type="predicted"/>
<sequence>MTGPQEAALAEAVRKAKAATRNVGRVILQPPHVYDDIRADRDAQVRELKGEGLSPIAIARKIGCSPPTVREAIRRLAL</sequence>
<comment type="caution">
    <text evidence="1">The sequence shown here is derived from an EMBL/GenBank/DDBJ whole genome shotgun (WGS) entry which is preliminary data.</text>
</comment>
<dbReference type="AlphaFoldDB" id="A0A177JM15"/>